<dbReference type="VEuPathDB" id="FungiDB:SDRG_04988"/>
<dbReference type="AlphaFoldDB" id="T0QHF4"/>
<dbReference type="RefSeq" id="XP_008608904.1">
    <property type="nucleotide sequence ID" value="XM_008610682.1"/>
</dbReference>
<organism evidence="2 3">
    <name type="scientific">Saprolegnia diclina (strain VS20)</name>
    <dbReference type="NCBI Taxonomy" id="1156394"/>
    <lineage>
        <taxon>Eukaryota</taxon>
        <taxon>Sar</taxon>
        <taxon>Stramenopiles</taxon>
        <taxon>Oomycota</taxon>
        <taxon>Saprolegniomycetes</taxon>
        <taxon>Saprolegniales</taxon>
        <taxon>Saprolegniaceae</taxon>
        <taxon>Saprolegnia</taxon>
    </lineage>
</organism>
<dbReference type="OrthoDB" id="10511797at2759"/>
<protein>
    <recommendedName>
        <fullName evidence="4">CBM1 domain-containing protein</fullName>
    </recommendedName>
</protein>
<feature type="region of interest" description="Disordered" evidence="1">
    <location>
        <begin position="66"/>
        <end position="131"/>
    </location>
</feature>
<gene>
    <name evidence="2" type="ORF">SDRG_04988</name>
</gene>
<dbReference type="GeneID" id="19945715"/>
<evidence type="ECO:0000256" key="1">
    <source>
        <dbReference type="SAM" id="MobiDB-lite"/>
    </source>
</evidence>
<dbReference type="EMBL" id="JH767144">
    <property type="protein sequence ID" value="EQC37384.1"/>
    <property type="molecule type" value="Genomic_DNA"/>
</dbReference>
<dbReference type="PRINTS" id="PR01217">
    <property type="entry name" value="PRICHEXTENSN"/>
</dbReference>
<reference evidence="2 3" key="1">
    <citation type="submission" date="2012-04" db="EMBL/GenBank/DDBJ databases">
        <title>The Genome Sequence of Saprolegnia declina VS20.</title>
        <authorList>
            <consortium name="The Broad Institute Genome Sequencing Platform"/>
            <person name="Russ C."/>
            <person name="Nusbaum C."/>
            <person name="Tyler B."/>
            <person name="van West P."/>
            <person name="Dieguez-Uribeondo J."/>
            <person name="de Bruijn I."/>
            <person name="Tripathy S."/>
            <person name="Jiang R."/>
            <person name="Young S.K."/>
            <person name="Zeng Q."/>
            <person name="Gargeya S."/>
            <person name="Fitzgerald M."/>
            <person name="Haas B."/>
            <person name="Abouelleil A."/>
            <person name="Alvarado L."/>
            <person name="Arachchi H.M."/>
            <person name="Berlin A."/>
            <person name="Chapman S.B."/>
            <person name="Goldberg J."/>
            <person name="Griggs A."/>
            <person name="Gujja S."/>
            <person name="Hansen M."/>
            <person name="Howarth C."/>
            <person name="Imamovic A."/>
            <person name="Larimer J."/>
            <person name="McCowen C."/>
            <person name="Montmayeur A."/>
            <person name="Murphy C."/>
            <person name="Neiman D."/>
            <person name="Pearson M."/>
            <person name="Priest M."/>
            <person name="Roberts A."/>
            <person name="Saif S."/>
            <person name="Shea T."/>
            <person name="Sisk P."/>
            <person name="Sykes S."/>
            <person name="Wortman J."/>
            <person name="Nusbaum C."/>
            <person name="Birren B."/>
        </authorList>
    </citation>
    <scope>NUCLEOTIDE SEQUENCE [LARGE SCALE GENOMIC DNA]</scope>
    <source>
        <strain evidence="2 3">VS20</strain>
    </source>
</reference>
<keyword evidence="3" id="KW-1185">Reference proteome</keyword>
<feature type="compositionally biased region" description="Low complexity" evidence="1">
    <location>
        <begin position="75"/>
        <end position="84"/>
    </location>
</feature>
<dbReference type="Proteomes" id="UP000030762">
    <property type="component" value="Unassembled WGS sequence"/>
</dbReference>
<evidence type="ECO:0008006" key="4">
    <source>
        <dbReference type="Google" id="ProtNLM"/>
    </source>
</evidence>
<feature type="compositionally biased region" description="Pro residues" evidence="1">
    <location>
        <begin position="90"/>
        <end position="129"/>
    </location>
</feature>
<evidence type="ECO:0000313" key="2">
    <source>
        <dbReference type="EMBL" id="EQC37384.1"/>
    </source>
</evidence>
<dbReference type="InParanoid" id="T0QHF4"/>
<evidence type="ECO:0000313" key="3">
    <source>
        <dbReference type="Proteomes" id="UP000030762"/>
    </source>
</evidence>
<name>T0QHF4_SAPDV</name>
<proteinExistence type="predicted"/>
<sequence>MGLGTSTFVSPFSTCSNVLSNPRVTQATCSGVWDAKASVCTIQVPLMLSPQCKQLGGVWIPVAPMPPRPTPPTTTMPGTTAPVTEIGTTLPPPTTPPPTTPPPTTPPPETPRPSTPAPTTTSPPTPPPAQTATTCACTMGSACPSSGMCGGCLANGVCTSAFSVAADCVVLNVGAKWCGK</sequence>
<accession>T0QHF4</accession>